<dbReference type="Pfam" id="PF25583">
    <property type="entry name" value="WCX"/>
    <property type="match status" value="1"/>
</dbReference>
<dbReference type="KEGG" id="dpd:Deipe_2397"/>
<reference evidence="5" key="1">
    <citation type="submission" date="2012-03" db="EMBL/GenBank/DDBJ databases">
        <title>Complete sequence of chromosome of Deinococcus peraridilitoris DSM 19664.</title>
        <authorList>
            <person name="Lucas S."/>
            <person name="Copeland A."/>
            <person name="Lapidus A."/>
            <person name="Glavina del Rio T."/>
            <person name="Dalin E."/>
            <person name="Tice H."/>
            <person name="Bruce D."/>
            <person name="Goodwin L."/>
            <person name="Pitluck S."/>
            <person name="Peters L."/>
            <person name="Mikhailova N."/>
            <person name="Lu M."/>
            <person name="Kyrpides N."/>
            <person name="Mavromatis K."/>
            <person name="Ivanova N."/>
            <person name="Brettin T."/>
            <person name="Detter J.C."/>
            <person name="Han C."/>
            <person name="Larimer F."/>
            <person name="Land M."/>
            <person name="Hauser L."/>
            <person name="Markowitz V."/>
            <person name="Cheng J.-F."/>
            <person name="Hugenholtz P."/>
            <person name="Woyke T."/>
            <person name="Wu D."/>
            <person name="Pukall R."/>
            <person name="Steenblock K."/>
            <person name="Brambilla E."/>
            <person name="Klenk H.-P."/>
            <person name="Eisen J.A."/>
        </authorList>
    </citation>
    <scope>NUCLEOTIDE SEQUENCE [LARGE SCALE GENOMIC DNA]</scope>
    <source>
        <strain evidence="5">DSM 19664 / LMG 22246 / CIP 109416 / KR-200</strain>
    </source>
</reference>
<dbReference type="STRING" id="937777.Deipe_2397"/>
<dbReference type="InterPro" id="IPR001034">
    <property type="entry name" value="DeoR_HTH"/>
</dbReference>
<evidence type="ECO:0000313" key="5">
    <source>
        <dbReference type="Proteomes" id="UP000010467"/>
    </source>
</evidence>
<name>L0A1U2_DEIPD</name>
<dbReference type="PANTHER" id="PTHR34580">
    <property type="match status" value="1"/>
</dbReference>
<proteinExistence type="predicted"/>
<dbReference type="SUPFAM" id="SSF46785">
    <property type="entry name" value="Winged helix' DNA-binding domain"/>
    <property type="match status" value="1"/>
</dbReference>
<dbReference type="PANTHER" id="PTHR34580:SF3">
    <property type="entry name" value="PROTEIN PAFB"/>
    <property type="match status" value="1"/>
</dbReference>
<dbReference type="HOGENOM" id="CLU_041141_1_1_0"/>
<protein>
    <submittedName>
        <fullName evidence="4">Putative transcriptional regulator</fullName>
    </submittedName>
</protein>
<dbReference type="EMBL" id="CP003382">
    <property type="protein sequence ID" value="AFZ67873.1"/>
    <property type="molecule type" value="Genomic_DNA"/>
</dbReference>
<dbReference type="OrthoDB" id="9767131at2"/>
<dbReference type="AlphaFoldDB" id="L0A1U2"/>
<evidence type="ECO:0000256" key="2">
    <source>
        <dbReference type="ARBA" id="ARBA00023163"/>
    </source>
</evidence>
<dbReference type="eggNOG" id="COG2378">
    <property type="taxonomic scope" value="Bacteria"/>
</dbReference>
<evidence type="ECO:0000313" key="4">
    <source>
        <dbReference type="EMBL" id="AFZ67873.1"/>
    </source>
</evidence>
<dbReference type="InterPro" id="IPR028349">
    <property type="entry name" value="PafC-like"/>
</dbReference>
<dbReference type="Pfam" id="PF08279">
    <property type="entry name" value="HTH_11"/>
    <property type="match status" value="1"/>
</dbReference>
<dbReference type="Gene3D" id="1.10.10.10">
    <property type="entry name" value="Winged helix-like DNA-binding domain superfamily/Winged helix DNA-binding domain"/>
    <property type="match status" value="1"/>
</dbReference>
<dbReference type="InterPro" id="IPR051534">
    <property type="entry name" value="CBASS_pafABC_assoc_protein"/>
</dbReference>
<dbReference type="GO" id="GO:0003700">
    <property type="term" value="F:DNA-binding transcription factor activity"/>
    <property type="evidence" value="ECO:0007669"/>
    <property type="project" value="InterPro"/>
</dbReference>
<gene>
    <name evidence="4" type="ordered locus">Deipe_2397</name>
</gene>
<dbReference type="Pfam" id="PF13280">
    <property type="entry name" value="WYL"/>
    <property type="match status" value="1"/>
</dbReference>
<dbReference type="PROSITE" id="PS51000">
    <property type="entry name" value="HTH_DEOR_2"/>
    <property type="match status" value="1"/>
</dbReference>
<sequence length="336" mass="37277">MYDPSMRVLAVLELLQARERVTGPELARRLEVSSRTVQRYVARLQDLGIPVESTRGTGGAYRLRPGFRLPPMMFSEDEALALSLGLRALRHLGLGAFAPAAQGAGAKLERVLPRAVSEHVRDVEAATQLSDPVWTVEVAVEALVRAATAVRARREVTFAYRAHAGTAGQRVVQPYGLVHQDGRWFLVGRCQLRQALRTFRLDRVTNLEVQDATFQRPEDFDARAYLQATLPFAYTPHHVEVWLDMPLTQARSLLAPWRVTLQGERDGTRLRCTREHLEPFAAMLLGLGCDFTVHAPQELHTVFARLSARAARCAAGEGPEPGPAPVWTRGLPDVLS</sequence>
<feature type="domain" description="HTH deoR-type" evidence="3">
    <location>
        <begin position="4"/>
        <end position="62"/>
    </location>
</feature>
<dbReference type="PIRSF" id="PIRSF016838">
    <property type="entry name" value="PafC"/>
    <property type="match status" value="1"/>
</dbReference>
<dbReference type="RefSeq" id="WP_015236175.1">
    <property type="nucleotide sequence ID" value="NC_019793.1"/>
</dbReference>
<evidence type="ECO:0000259" key="3">
    <source>
        <dbReference type="PROSITE" id="PS51000"/>
    </source>
</evidence>
<accession>L0A1U2</accession>
<dbReference type="PROSITE" id="PS52050">
    <property type="entry name" value="WYL"/>
    <property type="match status" value="1"/>
</dbReference>
<dbReference type="InterPro" id="IPR057727">
    <property type="entry name" value="WCX_dom"/>
</dbReference>
<dbReference type="Proteomes" id="UP000010467">
    <property type="component" value="Chromosome"/>
</dbReference>
<dbReference type="InterPro" id="IPR036388">
    <property type="entry name" value="WH-like_DNA-bd_sf"/>
</dbReference>
<evidence type="ECO:0000256" key="1">
    <source>
        <dbReference type="ARBA" id="ARBA00023015"/>
    </source>
</evidence>
<dbReference type="PATRIC" id="fig|937777.3.peg.2401"/>
<dbReference type="InterPro" id="IPR026881">
    <property type="entry name" value="WYL_dom"/>
</dbReference>
<dbReference type="InterPro" id="IPR036390">
    <property type="entry name" value="WH_DNA-bd_sf"/>
</dbReference>
<dbReference type="InterPro" id="IPR013196">
    <property type="entry name" value="HTH_11"/>
</dbReference>
<keyword evidence="2" id="KW-0804">Transcription</keyword>
<keyword evidence="1" id="KW-0805">Transcription regulation</keyword>
<organism evidence="4 5">
    <name type="scientific">Deinococcus peraridilitoris (strain DSM 19664 / LMG 22246 / CIP 109416 / KR-200)</name>
    <dbReference type="NCBI Taxonomy" id="937777"/>
    <lineage>
        <taxon>Bacteria</taxon>
        <taxon>Thermotogati</taxon>
        <taxon>Deinococcota</taxon>
        <taxon>Deinococci</taxon>
        <taxon>Deinococcales</taxon>
        <taxon>Deinococcaceae</taxon>
        <taxon>Deinococcus</taxon>
    </lineage>
</organism>
<keyword evidence="5" id="KW-1185">Reference proteome</keyword>